<dbReference type="Pfam" id="PF14905">
    <property type="entry name" value="OMP_b-brl_3"/>
    <property type="match status" value="1"/>
</dbReference>
<dbReference type="InterPro" id="IPR041700">
    <property type="entry name" value="OMP_b-brl_3"/>
</dbReference>
<dbReference type="EMBL" id="MLJW01000015">
    <property type="protein sequence ID" value="OIR13255.1"/>
    <property type="molecule type" value="Genomic_DNA"/>
</dbReference>
<dbReference type="SUPFAM" id="SSF49452">
    <property type="entry name" value="Starch-binding domain-like"/>
    <property type="match status" value="1"/>
</dbReference>
<dbReference type="Gene3D" id="2.60.40.1120">
    <property type="entry name" value="Carboxypeptidase-like, regulatory domain"/>
    <property type="match status" value="1"/>
</dbReference>
<name>A0A1J5SXP4_9ZZZZ</name>
<dbReference type="InterPro" id="IPR013784">
    <property type="entry name" value="Carb-bd-like_fold"/>
</dbReference>
<evidence type="ECO:0000313" key="2">
    <source>
        <dbReference type="EMBL" id="OIR13255.1"/>
    </source>
</evidence>
<proteinExistence type="predicted"/>
<reference evidence="2" key="1">
    <citation type="submission" date="2016-10" db="EMBL/GenBank/DDBJ databases">
        <title>Sequence of Gallionella enrichment culture.</title>
        <authorList>
            <person name="Poehlein A."/>
            <person name="Muehling M."/>
            <person name="Daniel R."/>
        </authorList>
    </citation>
    <scope>NUCLEOTIDE SEQUENCE</scope>
</reference>
<accession>A0A1J5SXP4</accession>
<evidence type="ECO:0000259" key="1">
    <source>
        <dbReference type="Pfam" id="PF14905"/>
    </source>
</evidence>
<organism evidence="2">
    <name type="scientific">mine drainage metagenome</name>
    <dbReference type="NCBI Taxonomy" id="410659"/>
    <lineage>
        <taxon>unclassified sequences</taxon>
        <taxon>metagenomes</taxon>
        <taxon>ecological metagenomes</taxon>
    </lineage>
</organism>
<dbReference type="AlphaFoldDB" id="A0A1J5SXP4"/>
<dbReference type="GO" id="GO:0030246">
    <property type="term" value="F:carbohydrate binding"/>
    <property type="evidence" value="ECO:0007669"/>
    <property type="project" value="InterPro"/>
</dbReference>
<dbReference type="SUPFAM" id="SSF56935">
    <property type="entry name" value="Porins"/>
    <property type="match status" value="1"/>
</dbReference>
<protein>
    <recommendedName>
        <fullName evidence="1">Outer membrane protein beta-barrel domain-containing protein</fullName>
    </recommendedName>
</protein>
<feature type="domain" description="Outer membrane protein beta-barrel" evidence="1">
    <location>
        <begin position="458"/>
        <end position="915"/>
    </location>
</feature>
<sequence length="930" mass="105545">MKKQVLLLLAISGMFFSAYSQNAKVKGIISDTISKTNLQNAVISLLRAKDSILQKYTRADGQGNFEMTDLTKGKYILLITYPNYADYTDTFSLAENSSINTGMIRMITKAHLLQEVIVKQSISAIRLKGDTTEYKADSFHVQADASVEDLLKKLPGIQVDKNGQITAQGEKVQKVLVDGEEFFGDDPTLVTQNIRADMVDKVQVFDKKSDQATFTGIDDGQKTKTINLKLKNDKKNGYFGKINAGAATGGYHDNLAMFNSFRNKLKFAAYGIVSNTGKTGLNWQDQNSMGSSDVSTQITDDGDMYYVINNDDITGWDGKYNNQGKPLVQTGGLHFNNKWNDDKQSINANYKVLQFGVDGESNTSTEYILPDTLYYNNQTKNFNNKVLRNKINGTYEFELDSTSSLKVVTDGTLEHKSTINNYSTEALSKNSKIINNGNRNITAEGDNNSLNTDILWRKKLHKKGRTISIDFKENYSLRTSAGKLFAQNIFYTDGNTTPLMQTTDQYKTSNNKLLAFDSKFTYTEPLSAASSLVANYEIIVNNSLSNRSSFNKDANGYYTILDSTYSNNYTFNYLTHKTGLAYSFINKNVRFNVGNNLGFTNFTQQDNNTTVQTNRNFINWFPQSSFTYLFTSQKRISFSYNGNTSQPSLQQIQPVKTNDDPLNITIGNAALKPSFSNNLQLYFSNIKQLENKYFSVGANYSFTENAFSTSDNVDSSGRRVSQTINVNGNYSLSGNFDYYFKVKKPDLRFGINSNVNKYRNTNIVNGLNNITNSDEYTLGLYIGQAKEKKLDNSLRASATYTTSTSSVQQNISTHYWTYDIRPDLDFYFPKKWHLHTDCDFIFRQKTSVFDNNNNVIFWNLWFDKKVLKSNALMVRVSANDILNQNKGFNRTVNSNFISQNTYTTIQRYFMLSVIWNFNKNNPKKDEDWRY</sequence>
<comment type="caution">
    <text evidence="2">The sequence shown here is derived from an EMBL/GenBank/DDBJ whole genome shotgun (WGS) entry which is preliminary data.</text>
</comment>
<gene>
    <name evidence="2" type="ORF">GALL_56400</name>
</gene>